<evidence type="ECO:0000313" key="3">
    <source>
        <dbReference type="Proteomes" id="UP000009342"/>
    </source>
</evidence>
<evidence type="ECO:0000313" key="2">
    <source>
        <dbReference type="EMBL" id="CCJ79901.1"/>
    </source>
</evidence>
<dbReference type="Proteomes" id="UP000009342">
    <property type="component" value="Unassembled WGS sequence"/>
</dbReference>
<feature type="chain" id="PRO_5045595428" evidence="1">
    <location>
        <begin position="20"/>
        <end position="37"/>
    </location>
</feature>
<name>A0ABP1W4Q4_9ENTR</name>
<gene>
    <name evidence="2" type="ORF">BN134_607</name>
</gene>
<accession>A0ABP1W4Q4</accession>
<organism evidence="2 3">
    <name type="scientific">Cronobacter dublinensis 1210</name>
    <dbReference type="NCBI Taxonomy" id="1208656"/>
    <lineage>
        <taxon>Bacteria</taxon>
        <taxon>Pseudomonadati</taxon>
        <taxon>Pseudomonadota</taxon>
        <taxon>Gammaproteobacteria</taxon>
        <taxon>Enterobacterales</taxon>
        <taxon>Enterobacteriaceae</taxon>
        <taxon>Cronobacter</taxon>
    </lineage>
</organism>
<comment type="caution">
    <text evidence="2">The sequence shown here is derived from an EMBL/GenBank/DDBJ whole genome shotgun (WGS) entry which is preliminary data.</text>
</comment>
<protein>
    <submittedName>
        <fullName evidence="2">Uncharacterized protein</fullName>
    </submittedName>
</protein>
<keyword evidence="3" id="KW-1185">Reference proteome</keyword>
<feature type="signal peptide" evidence="1">
    <location>
        <begin position="1"/>
        <end position="19"/>
    </location>
</feature>
<sequence length="37" mass="4150">MWGCHLIFLFNLLSRRVAAAPYPACILCSLSLWRGLG</sequence>
<reference evidence="3" key="1">
    <citation type="journal article" date="2012" name="PLoS ONE">
        <title>Comparative analysis of genome sequences covering the seven cronobacter species.</title>
        <authorList>
            <person name="Joseph S."/>
            <person name="Desai P."/>
            <person name="Ji Y."/>
            <person name="Cummings C.A."/>
            <person name="Shih R."/>
            <person name="Degoricija L."/>
            <person name="Rico A."/>
            <person name="Brzoska P."/>
            <person name="Hamby S.E."/>
            <person name="Masood N."/>
            <person name="Hariri S."/>
            <person name="Sonbol H."/>
            <person name="Chuzhanova N."/>
            <person name="McClelland M."/>
            <person name="Furtado M.R."/>
            <person name="Forsythe S.J."/>
        </authorList>
    </citation>
    <scope>NUCLEOTIDE SEQUENCE [LARGE SCALE GENOMIC DNA]</scope>
    <source>
        <strain evidence="3">1210</strain>
    </source>
</reference>
<proteinExistence type="predicted"/>
<keyword evidence="1" id="KW-0732">Signal</keyword>
<evidence type="ECO:0000256" key="1">
    <source>
        <dbReference type="SAM" id="SignalP"/>
    </source>
</evidence>
<dbReference type="EMBL" id="CAKZ01000026">
    <property type="protein sequence ID" value="CCJ79901.1"/>
    <property type="molecule type" value="Genomic_DNA"/>
</dbReference>